<comment type="subunit">
    <text evidence="9">The Tat system comprises two distinct complexes: a TatABC complex, containing multiple copies of TatA, TatB and TatC subunits, and a separate TatA complex, containing only TatA subunits. Substrates initially bind to the TatABC complex, which probably triggers association of the separate TatA complex to form the active translocon.</text>
</comment>
<dbReference type="NCBIfam" id="NF001854">
    <property type="entry name" value="PRK00575.1"/>
    <property type="match status" value="1"/>
</dbReference>
<comment type="caution">
    <text evidence="11">The sequence shown here is derived from an EMBL/GenBank/DDBJ whole genome shotgun (WGS) entry which is preliminary data.</text>
</comment>
<evidence type="ECO:0000256" key="3">
    <source>
        <dbReference type="ARBA" id="ARBA00022475"/>
    </source>
</evidence>
<name>A0A510UQS8_9CELL</name>
<dbReference type="InterPro" id="IPR006312">
    <property type="entry name" value="TatA/E"/>
</dbReference>
<dbReference type="InterPro" id="IPR003369">
    <property type="entry name" value="TatA/B/E"/>
</dbReference>
<keyword evidence="5 9" id="KW-0653">Protein transport</keyword>
<evidence type="ECO:0000256" key="10">
    <source>
        <dbReference type="SAM" id="MobiDB-lite"/>
    </source>
</evidence>
<comment type="similarity">
    <text evidence="9">Belongs to the TatA/E family.</text>
</comment>
<reference evidence="11 12" key="1">
    <citation type="submission" date="2019-07" db="EMBL/GenBank/DDBJ databases">
        <title>Whole genome shotgun sequence of Cellulomonas persica NBRC 101101.</title>
        <authorList>
            <person name="Hosoyama A."/>
            <person name="Uohara A."/>
            <person name="Ohji S."/>
            <person name="Ichikawa N."/>
        </authorList>
    </citation>
    <scope>NUCLEOTIDE SEQUENCE [LARGE SCALE GENOMIC DNA]</scope>
    <source>
        <strain evidence="11 12">NBRC 101101</strain>
    </source>
</reference>
<evidence type="ECO:0000256" key="7">
    <source>
        <dbReference type="ARBA" id="ARBA00023010"/>
    </source>
</evidence>
<keyword evidence="4 9" id="KW-0812">Transmembrane</keyword>
<feature type="compositionally biased region" description="Pro residues" evidence="10">
    <location>
        <begin position="61"/>
        <end position="81"/>
    </location>
</feature>
<dbReference type="HAMAP" id="MF_00236">
    <property type="entry name" value="TatA_E"/>
    <property type="match status" value="1"/>
</dbReference>
<evidence type="ECO:0000256" key="5">
    <source>
        <dbReference type="ARBA" id="ARBA00022927"/>
    </source>
</evidence>
<evidence type="ECO:0000256" key="8">
    <source>
        <dbReference type="ARBA" id="ARBA00023136"/>
    </source>
</evidence>
<feature type="transmembrane region" description="Helical" evidence="9">
    <location>
        <begin position="6"/>
        <end position="23"/>
    </location>
</feature>
<evidence type="ECO:0000256" key="4">
    <source>
        <dbReference type="ARBA" id="ARBA00022692"/>
    </source>
</evidence>
<organism evidence="11 12">
    <name type="scientific">Cellulomonas persica</name>
    <dbReference type="NCBI Taxonomy" id="76861"/>
    <lineage>
        <taxon>Bacteria</taxon>
        <taxon>Bacillati</taxon>
        <taxon>Actinomycetota</taxon>
        <taxon>Actinomycetes</taxon>
        <taxon>Micrococcales</taxon>
        <taxon>Cellulomonadaceae</taxon>
        <taxon>Cellulomonas</taxon>
    </lineage>
</organism>
<dbReference type="RefSeq" id="WP_146805208.1">
    <property type="nucleotide sequence ID" value="NZ_BJUA01000002.1"/>
</dbReference>
<keyword evidence="3 9" id="KW-1003">Cell membrane</keyword>
<accession>A0A510UQS8</accession>
<evidence type="ECO:0000256" key="1">
    <source>
        <dbReference type="ARBA" id="ARBA00004162"/>
    </source>
</evidence>
<evidence type="ECO:0000313" key="12">
    <source>
        <dbReference type="Proteomes" id="UP000321386"/>
    </source>
</evidence>
<evidence type="ECO:0000256" key="9">
    <source>
        <dbReference type="HAMAP-Rule" id="MF_00236"/>
    </source>
</evidence>
<dbReference type="GO" id="GO:0008320">
    <property type="term" value="F:protein transmembrane transporter activity"/>
    <property type="evidence" value="ECO:0007669"/>
    <property type="project" value="UniProtKB-UniRule"/>
</dbReference>
<dbReference type="GO" id="GO:0033281">
    <property type="term" value="C:TAT protein transport complex"/>
    <property type="evidence" value="ECO:0007669"/>
    <property type="project" value="UniProtKB-UniRule"/>
</dbReference>
<evidence type="ECO:0000256" key="2">
    <source>
        <dbReference type="ARBA" id="ARBA00022448"/>
    </source>
</evidence>
<dbReference type="AlphaFoldDB" id="A0A510UQS8"/>
<dbReference type="Proteomes" id="UP000321386">
    <property type="component" value="Unassembled WGS sequence"/>
</dbReference>
<evidence type="ECO:0000313" key="11">
    <source>
        <dbReference type="EMBL" id="GEK16939.1"/>
    </source>
</evidence>
<evidence type="ECO:0000256" key="6">
    <source>
        <dbReference type="ARBA" id="ARBA00022989"/>
    </source>
</evidence>
<dbReference type="GO" id="GO:0043953">
    <property type="term" value="P:protein transport by the Tat complex"/>
    <property type="evidence" value="ECO:0007669"/>
    <property type="project" value="UniProtKB-UniRule"/>
</dbReference>
<protein>
    <recommendedName>
        <fullName evidence="9">Sec-independent protein translocase protein TatA</fullName>
    </recommendedName>
</protein>
<keyword evidence="8 9" id="KW-0472">Membrane</keyword>
<keyword evidence="2 9" id="KW-0813">Transport</keyword>
<dbReference type="PANTHER" id="PTHR42982:SF8">
    <property type="entry name" value="SEC-INDEPENDENT PROTEIN TRANSLOCASE PROTEIN TATA"/>
    <property type="match status" value="1"/>
</dbReference>
<dbReference type="Pfam" id="PF02416">
    <property type="entry name" value="TatA_B_E"/>
    <property type="match status" value="1"/>
</dbReference>
<sequence>MARNLQGWHIVVLVVVILLLFGAKRLPDLAKSVGQSLRIFKREMKDLTGDDAPATHAPTTPAAPVPPVSPSTAPAAPPVPGASPQAERPSPADRPSESDSSSTS</sequence>
<comment type="subcellular location">
    <subcellularLocation>
        <location evidence="1 9">Cell membrane</location>
        <topology evidence="1 9">Single-pass membrane protein</topology>
    </subcellularLocation>
</comment>
<dbReference type="Gene3D" id="1.20.5.3310">
    <property type="match status" value="1"/>
</dbReference>
<keyword evidence="6 9" id="KW-1133">Transmembrane helix</keyword>
<keyword evidence="12" id="KW-1185">Reference proteome</keyword>
<keyword evidence="7 9" id="KW-0811">Translocation</keyword>
<comment type="function">
    <text evidence="9">Part of the twin-arginine translocation (Tat) system that transports large folded proteins containing a characteristic twin-arginine motif in their signal peptide across membranes. TatA could form the protein-conducting channel of the Tat system.</text>
</comment>
<dbReference type="EMBL" id="BJUA01000002">
    <property type="protein sequence ID" value="GEK16939.1"/>
    <property type="molecule type" value="Genomic_DNA"/>
</dbReference>
<dbReference type="PANTHER" id="PTHR42982">
    <property type="entry name" value="SEC-INDEPENDENT PROTEIN TRANSLOCASE PROTEIN TATA"/>
    <property type="match status" value="1"/>
</dbReference>
<dbReference type="OrthoDB" id="5245163at2"/>
<gene>
    <name evidence="9" type="primary">tatA</name>
    <name evidence="11" type="ORF">CPE01_06720</name>
</gene>
<dbReference type="NCBIfam" id="TIGR01411">
    <property type="entry name" value="tatAE"/>
    <property type="match status" value="1"/>
</dbReference>
<proteinExistence type="inferred from homology"/>
<feature type="region of interest" description="Disordered" evidence="10">
    <location>
        <begin position="48"/>
        <end position="104"/>
    </location>
</feature>